<dbReference type="Pfam" id="PF01171">
    <property type="entry name" value="ATP_bind_3"/>
    <property type="match status" value="1"/>
</dbReference>
<dbReference type="PANTHER" id="PTHR43033">
    <property type="entry name" value="TRNA(ILE)-LYSIDINE SYNTHASE-RELATED"/>
    <property type="match status" value="1"/>
</dbReference>
<evidence type="ECO:0000256" key="2">
    <source>
        <dbReference type="ARBA" id="ARBA00022490"/>
    </source>
</evidence>
<dbReference type="InterPro" id="IPR014729">
    <property type="entry name" value="Rossmann-like_a/b/a_fold"/>
</dbReference>
<dbReference type="InterPro" id="IPR012094">
    <property type="entry name" value="tRNA_Ile_lys_synt"/>
</dbReference>
<feature type="binding site" evidence="8">
    <location>
        <begin position="30"/>
        <end position="35"/>
    </location>
    <ligand>
        <name>ATP</name>
        <dbReference type="ChEBI" id="CHEBI:30616"/>
    </ligand>
</feature>
<comment type="similarity">
    <text evidence="8">Belongs to the tRNA(Ile)-lysidine synthase family.</text>
</comment>
<evidence type="ECO:0000259" key="9">
    <source>
        <dbReference type="SMART" id="SM00977"/>
    </source>
</evidence>
<keyword evidence="3 8" id="KW-0436">Ligase</keyword>
<evidence type="ECO:0000256" key="5">
    <source>
        <dbReference type="ARBA" id="ARBA00022741"/>
    </source>
</evidence>
<protein>
    <recommendedName>
        <fullName evidence="8">tRNA(Ile)-lysidine synthase</fullName>
        <ecNumber evidence="8">6.3.4.19</ecNumber>
    </recommendedName>
    <alternativeName>
        <fullName evidence="8">tRNA(Ile)-2-lysyl-cytidine synthase</fullName>
    </alternativeName>
    <alternativeName>
        <fullName evidence="8">tRNA(Ile)-lysidine synthetase</fullName>
    </alternativeName>
</protein>
<accession>A0ABS1HDV9</accession>
<dbReference type="InterPro" id="IPR012796">
    <property type="entry name" value="Lysidine-tRNA-synth_C"/>
</dbReference>
<dbReference type="Proteomes" id="UP000605676">
    <property type="component" value="Unassembled WGS sequence"/>
</dbReference>
<keyword evidence="5 8" id="KW-0547">Nucleotide-binding</keyword>
<dbReference type="RefSeq" id="WP_200463083.1">
    <property type="nucleotide sequence ID" value="NZ_JAENRR010000001.1"/>
</dbReference>
<keyword evidence="6 8" id="KW-0067">ATP-binding</keyword>
<proteinExistence type="inferred from homology"/>
<evidence type="ECO:0000256" key="8">
    <source>
        <dbReference type="HAMAP-Rule" id="MF_01161"/>
    </source>
</evidence>
<comment type="caution">
    <text evidence="10">The sequence shown here is derived from an EMBL/GenBank/DDBJ whole genome shotgun (WGS) entry which is preliminary data.</text>
</comment>
<dbReference type="GO" id="GO:0032267">
    <property type="term" value="F:tRNA(Ile)-lysidine synthase activity"/>
    <property type="evidence" value="ECO:0007669"/>
    <property type="project" value="UniProtKB-EC"/>
</dbReference>
<name>A0ABS1HDV9_9BACT</name>
<comment type="subcellular location">
    <subcellularLocation>
        <location evidence="1 8">Cytoplasm</location>
    </subcellularLocation>
</comment>
<dbReference type="SMART" id="SM00977">
    <property type="entry name" value="TilS_C"/>
    <property type="match status" value="1"/>
</dbReference>
<dbReference type="InterPro" id="IPR012795">
    <property type="entry name" value="tRNA_Ile_lys_synt_N"/>
</dbReference>
<comment type="function">
    <text evidence="8">Ligates lysine onto the cytidine present at position 34 of the AUA codon-specific tRNA(Ile) that contains the anticodon CAU, in an ATP-dependent manner. Cytidine is converted to lysidine, thus changing the amino acid specificity of the tRNA from methionine to isoleucine.</text>
</comment>
<evidence type="ECO:0000313" key="11">
    <source>
        <dbReference type="Proteomes" id="UP000605676"/>
    </source>
</evidence>
<gene>
    <name evidence="8 10" type="primary">tilS</name>
    <name evidence="10" type="ORF">JIV24_00790</name>
</gene>
<dbReference type="NCBIfam" id="TIGR02433">
    <property type="entry name" value="lysidine_TilS_C"/>
    <property type="match status" value="1"/>
</dbReference>
<comment type="domain">
    <text evidence="8">The N-terminal region contains the highly conserved SGGXDS motif, predicted to be a P-loop motif involved in ATP binding.</text>
</comment>
<reference evidence="10 11" key="1">
    <citation type="submission" date="2021-01" db="EMBL/GenBank/DDBJ databases">
        <title>Carboxyliciviraga sp.nov., isolated from coastal sediments.</title>
        <authorList>
            <person name="Lu D."/>
            <person name="Zhang T."/>
        </authorList>
    </citation>
    <scope>NUCLEOTIDE SEQUENCE [LARGE SCALE GENOMIC DNA]</scope>
    <source>
        <strain evidence="10 11">N1Y132</strain>
    </source>
</reference>
<keyword evidence="4 8" id="KW-0819">tRNA processing</keyword>
<dbReference type="SUPFAM" id="SSF52402">
    <property type="entry name" value="Adenine nucleotide alpha hydrolases-like"/>
    <property type="match status" value="1"/>
</dbReference>
<feature type="domain" description="Lysidine-tRNA(Ile) synthetase C-terminal" evidence="9">
    <location>
        <begin position="367"/>
        <end position="439"/>
    </location>
</feature>
<keyword evidence="2 8" id="KW-0963">Cytoplasm</keyword>
<dbReference type="EMBL" id="JAENRR010000001">
    <property type="protein sequence ID" value="MBK3515856.1"/>
    <property type="molecule type" value="Genomic_DNA"/>
</dbReference>
<evidence type="ECO:0000256" key="7">
    <source>
        <dbReference type="ARBA" id="ARBA00048539"/>
    </source>
</evidence>
<organism evidence="10 11">
    <name type="scientific">Carboxylicivirga marina</name>
    <dbReference type="NCBI Taxonomy" id="2800988"/>
    <lineage>
        <taxon>Bacteria</taxon>
        <taxon>Pseudomonadati</taxon>
        <taxon>Bacteroidota</taxon>
        <taxon>Bacteroidia</taxon>
        <taxon>Marinilabiliales</taxon>
        <taxon>Marinilabiliaceae</taxon>
        <taxon>Carboxylicivirga</taxon>
    </lineage>
</organism>
<dbReference type="CDD" id="cd01992">
    <property type="entry name" value="TilS_N"/>
    <property type="match status" value="1"/>
</dbReference>
<dbReference type="InterPro" id="IPR011063">
    <property type="entry name" value="TilS/TtcA_N"/>
</dbReference>
<dbReference type="Gene3D" id="3.40.50.620">
    <property type="entry name" value="HUPs"/>
    <property type="match status" value="1"/>
</dbReference>
<dbReference type="PANTHER" id="PTHR43033:SF1">
    <property type="entry name" value="TRNA(ILE)-LYSIDINE SYNTHASE-RELATED"/>
    <property type="match status" value="1"/>
</dbReference>
<evidence type="ECO:0000256" key="1">
    <source>
        <dbReference type="ARBA" id="ARBA00004496"/>
    </source>
</evidence>
<dbReference type="HAMAP" id="MF_01161">
    <property type="entry name" value="tRNA_Ile_lys_synt"/>
    <property type="match status" value="1"/>
</dbReference>
<dbReference type="NCBIfam" id="TIGR02432">
    <property type="entry name" value="lysidine_TilS_N"/>
    <property type="match status" value="1"/>
</dbReference>
<comment type="catalytic activity">
    <reaction evidence="7 8">
        <text>cytidine(34) in tRNA(Ile2) + L-lysine + ATP = lysidine(34) in tRNA(Ile2) + AMP + diphosphate + H(+)</text>
        <dbReference type="Rhea" id="RHEA:43744"/>
        <dbReference type="Rhea" id="RHEA-COMP:10625"/>
        <dbReference type="Rhea" id="RHEA-COMP:10670"/>
        <dbReference type="ChEBI" id="CHEBI:15378"/>
        <dbReference type="ChEBI" id="CHEBI:30616"/>
        <dbReference type="ChEBI" id="CHEBI:32551"/>
        <dbReference type="ChEBI" id="CHEBI:33019"/>
        <dbReference type="ChEBI" id="CHEBI:82748"/>
        <dbReference type="ChEBI" id="CHEBI:83665"/>
        <dbReference type="ChEBI" id="CHEBI:456215"/>
        <dbReference type="EC" id="6.3.4.19"/>
    </reaction>
</comment>
<keyword evidence="11" id="KW-1185">Reference proteome</keyword>
<dbReference type="SUPFAM" id="SSF56037">
    <property type="entry name" value="PheT/TilS domain"/>
    <property type="match status" value="1"/>
</dbReference>
<dbReference type="EC" id="6.3.4.19" evidence="8"/>
<sequence length="442" mass="50664">MDKLSFKNIQHVLESKCHIASEDKLLVAVSGGADSMALLNLLIEGGYKLIAAHCNFQLRGSDSDSDEQLVKGFCNSKNVKLVTTVFQTNAYAREKKISIEMAARELRYNWFSSLLDEHNLDAIVTGHHGNDSIETFFLNLVRGTGLRGLSGISYRNGNIIRPLLDYPRASVETYCEVNKIAYCHDESNDDTKFIRNKIRHDIVPVLESINPVFFDTMQSNLAHLKDAELMLKSEVERFQETDVVDEDDKVIIPISKLENYPHYSSLLFEVLRPYGFNSAVVAEVIDHLHGLSGKQFFSDSYRLIKDRHNLLVLPIEEVGVQHFWVEEGDNHEEVSMIIQVYDKPKGFRFSRNAGLIHLDADLVDLPLLVRKWKKADSFMPLGMTGFKKLSDFFIDEKYSLKDKEDAWLMESGEDIVWVLGRRIDDRFKVTNRTKRILEIELK</sequence>
<evidence type="ECO:0000313" key="10">
    <source>
        <dbReference type="EMBL" id="MBK3515856.1"/>
    </source>
</evidence>
<evidence type="ECO:0000256" key="6">
    <source>
        <dbReference type="ARBA" id="ARBA00022840"/>
    </source>
</evidence>
<evidence type="ECO:0000256" key="3">
    <source>
        <dbReference type="ARBA" id="ARBA00022598"/>
    </source>
</evidence>
<evidence type="ECO:0000256" key="4">
    <source>
        <dbReference type="ARBA" id="ARBA00022694"/>
    </source>
</evidence>